<organism evidence="2 3">
    <name type="scientific">Flavobacterium aquaticum</name>
    <dbReference type="NCBI Taxonomy" id="1236486"/>
    <lineage>
        <taxon>Bacteria</taxon>
        <taxon>Pseudomonadati</taxon>
        <taxon>Bacteroidota</taxon>
        <taxon>Flavobacteriia</taxon>
        <taxon>Flavobacteriales</taxon>
        <taxon>Flavobacteriaceae</taxon>
        <taxon>Flavobacterium</taxon>
    </lineage>
</organism>
<dbReference type="RefSeq" id="WP_111566927.1">
    <property type="nucleotide sequence ID" value="NZ_QLMI01000004.1"/>
</dbReference>
<dbReference type="EMBL" id="QLMI01000004">
    <property type="protein sequence ID" value="RAK22715.1"/>
    <property type="molecule type" value="Genomic_DNA"/>
</dbReference>
<dbReference type="CDD" id="cd00761">
    <property type="entry name" value="Glyco_tranf_GTA_type"/>
    <property type="match status" value="1"/>
</dbReference>
<accession>A0A327YSN0</accession>
<keyword evidence="2" id="KW-0808">Transferase</keyword>
<protein>
    <submittedName>
        <fullName evidence="2">Glycosyl transferase family 2</fullName>
    </submittedName>
</protein>
<dbReference type="GO" id="GO:0016758">
    <property type="term" value="F:hexosyltransferase activity"/>
    <property type="evidence" value="ECO:0007669"/>
    <property type="project" value="UniProtKB-ARBA"/>
</dbReference>
<dbReference type="InterPro" id="IPR029044">
    <property type="entry name" value="Nucleotide-diphossugar_trans"/>
</dbReference>
<dbReference type="Proteomes" id="UP000249620">
    <property type="component" value="Unassembled WGS sequence"/>
</dbReference>
<evidence type="ECO:0000313" key="3">
    <source>
        <dbReference type="Proteomes" id="UP000249620"/>
    </source>
</evidence>
<comment type="caution">
    <text evidence="2">The sequence shown here is derived from an EMBL/GenBank/DDBJ whole genome shotgun (WGS) entry which is preliminary data.</text>
</comment>
<dbReference type="Pfam" id="PF00535">
    <property type="entry name" value="Glycos_transf_2"/>
    <property type="match status" value="1"/>
</dbReference>
<dbReference type="PANTHER" id="PTHR22916">
    <property type="entry name" value="GLYCOSYLTRANSFERASE"/>
    <property type="match status" value="1"/>
</dbReference>
<gene>
    <name evidence="2" type="ORF">B0I03_104241</name>
</gene>
<evidence type="ECO:0000313" key="2">
    <source>
        <dbReference type="EMBL" id="RAK22715.1"/>
    </source>
</evidence>
<dbReference type="OrthoDB" id="396512at2"/>
<reference evidence="2 3" key="1">
    <citation type="submission" date="2018-06" db="EMBL/GenBank/DDBJ databases">
        <title>Genomic Encyclopedia of Type Strains, Phase III (KMG-III): the genomes of soil and plant-associated and newly described type strains.</title>
        <authorList>
            <person name="Whitman W."/>
        </authorList>
    </citation>
    <scope>NUCLEOTIDE SEQUENCE [LARGE SCALE GENOMIC DNA]</scope>
    <source>
        <strain evidence="2 3">CGMCC 1.12398</strain>
    </source>
</reference>
<dbReference type="Gene3D" id="3.90.550.10">
    <property type="entry name" value="Spore Coat Polysaccharide Biosynthesis Protein SpsA, Chain A"/>
    <property type="match status" value="1"/>
</dbReference>
<dbReference type="AlphaFoldDB" id="A0A327YSN0"/>
<evidence type="ECO:0000259" key="1">
    <source>
        <dbReference type="Pfam" id="PF00535"/>
    </source>
</evidence>
<name>A0A327YSN0_9FLAO</name>
<sequence>MKLSVIIPVYNVEKYVIRCINSVIQNDLEASAYEIIIVDDESPDDSVKTIKSHFQDVANLKVISQKNKGLGGARNTGILNAKGTFLLFLDADDYLVPNTLSQIVNQAIASQVEVLEFGAQGVLENGAVCYTLSNSSNALVLDGIGYYQKVRYANSACNKLYSTDFLRNNQLFFEEQLYIEDFEFNTRVFLQAKRMLAVETIVGQFLQTPNSITRNSSLAKKEKMQNDIERVMVITNQLYLKSANQDAFFKERLGFLTATLVVQMIKNQSDYKTILLKIEYLKAKKLFFVNHKLFDRSKNLFRILFLKHSLLLKLALPLYRFLNRKS</sequence>
<dbReference type="InterPro" id="IPR001173">
    <property type="entry name" value="Glyco_trans_2-like"/>
</dbReference>
<keyword evidence="3" id="KW-1185">Reference proteome</keyword>
<feature type="domain" description="Glycosyltransferase 2-like" evidence="1">
    <location>
        <begin position="4"/>
        <end position="109"/>
    </location>
</feature>
<dbReference type="SUPFAM" id="SSF53448">
    <property type="entry name" value="Nucleotide-diphospho-sugar transferases"/>
    <property type="match status" value="1"/>
</dbReference>
<proteinExistence type="predicted"/>